<dbReference type="PROSITE" id="PS50817">
    <property type="entry name" value="INTEIN_N_TER"/>
    <property type="match status" value="1"/>
</dbReference>
<dbReference type="SMART" id="SM00306">
    <property type="entry name" value="HintN"/>
    <property type="match status" value="1"/>
</dbReference>
<feature type="domain" description="Hint" evidence="3">
    <location>
        <begin position="157"/>
        <end position="259"/>
    </location>
</feature>
<evidence type="ECO:0000313" key="6">
    <source>
        <dbReference type="WBParaSite" id="NBR_0000602801-mRNA-1"/>
    </source>
</evidence>
<evidence type="ECO:0000313" key="4">
    <source>
        <dbReference type="EMBL" id="VDL69618.1"/>
    </source>
</evidence>
<dbReference type="OMA" id="RIGQCVQ"/>
<keyword evidence="1" id="KW-0217">Developmental protein</keyword>
<dbReference type="InterPro" id="IPR052140">
    <property type="entry name" value="Dev_Signal_Hedgehog-like"/>
</dbReference>
<dbReference type="WBParaSite" id="NBR_0000602801-mRNA-1">
    <property type="protein sequence ID" value="NBR_0000602801-mRNA-1"/>
    <property type="gene ID" value="NBR_0000602801"/>
</dbReference>
<dbReference type="InterPro" id="IPR036844">
    <property type="entry name" value="Hint_dom_sf"/>
</dbReference>
<name>A0A0N4XTS2_NIPBR</name>
<proteinExistence type="predicted"/>
<dbReference type="EMBL" id="UYSL01019772">
    <property type="protein sequence ID" value="VDL69618.1"/>
    <property type="molecule type" value="Genomic_DNA"/>
</dbReference>
<feature type="domain" description="Hint" evidence="2">
    <location>
        <begin position="261"/>
        <end position="305"/>
    </location>
</feature>
<gene>
    <name evidence="4" type="ORF">NBR_LOCUS6029</name>
</gene>
<dbReference type="InterPro" id="IPR001767">
    <property type="entry name" value="Hedgehog_Hint"/>
</dbReference>
<keyword evidence="5" id="KW-1185">Reference proteome</keyword>
<sequence>MIRRYDDDYYDYDYEVYVPRPFIKRRRGKNNRVWPFARAHADGGIFNPTDVIALENDPELRVVESGSNTFDPSQFQLPPVQVPQLTDPLPPPSGYQPPHEPLPQYVPAYKESPPVYPQPPPARAHQVGFQPAPQAQQQYYYYYPAYNPSLNSIFDLMQCFSGDMEVETPTGYKAIKDLEVGDLVLSMDESMVTFSPVIMFLHKLDDESATFLQIHTEEGEALKLTENHLMYLTDCGSNEALRLVAARDARIGQCVQISTRGSQFITRQIKSISKTVGNGIYAPLTSTGDIIVNRYLVSCHSNLALKVLQQTFFSVHRAVSKLLRSFLPEIIPHDAHLPAGVQYLTSIASIFIPTSFL</sequence>
<evidence type="ECO:0000256" key="1">
    <source>
        <dbReference type="ARBA" id="ARBA00022473"/>
    </source>
</evidence>
<dbReference type="InterPro" id="IPR003587">
    <property type="entry name" value="Hint_dom_N"/>
</dbReference>
<reference evidence="6" key="1">
    <citation type="submission" date="2017-02" db="UniProtKB">
        <authorList>
            <consortium name="WormBaseParasite"/>
        </authorList>
    </citation>
    <scope>IDENTIFICATION</scope>
</reference>
<organism evidence="6">
    <name type="scientific">Nippostrongylus brasiliensis</name>
    <name type="common">Rat hookworm</name>
    <dbReference type="NCBI Taxonomy" id="27835"/>
    <lineage>
        <taxon>Eukaryota</taxon>
        <taxon>Metazoa</taxon>
        <taxon>Ecdysozoa</taxon>
        <taxon>Nematoda</taxon>
        <taxon>Chromadorea</taxon>
        <taxon>Rhabditida</taxon>
        <taxon>Rhabditina</taxon>
        <taxon>Rhabditomorpha</taxon>
        <taxon>Strongyloidea</taxon>
        <taxon>Heligmosomidae</taxon>
        <taxon>Nippostrongylus</taxon>
    </lineage>
</organism>
<reference evidence="4 5" key="2">
    <citation type="submission" date="2018-11" db="EMBL/GenBank/DDBJ databases">
        <authorList>
            <consortium name="Pathogen Informatics"/>
        </authorList>
    </citation>
    <scope>NUCLEOTIDE SEQUENCE [LARGE SCALE GENOMIC DNA]</scope>
</reference>
<dbReference type="Gene3D" id="2.170.16.10">
    <property type="entry name" value="Hedgehog/Intein (Hint) domain"/>
    <property type="match status" value="1"/>
</dbReference>
<dbReference type="STRING" id="27835.A0A0N4XTS2"/>
<dbReference type="InterPro" id="IPR003586">
    <property type="entry name" value="Hint_dom_C"/>
</dbReference>
<protein>
    <submittedName>
        <fullName evidence="6">Warthog protein 6 (inferred by orthology to a C. elegans protein)</fullName>
    </submittedName>
</protein>
<dbReference type="GO" id="GO:0016539">
    <property type="term" value="P:intein-mediated protein splicing"/>
    <property type="evidence" value="ECO:0007669"/>
    <property type="project" value="InterPro"/>
</dbReference>
<dbReference type="GO" id="GO:0016540">
    <property type="term" value="P:protein autoprocessing"/>
    <property type="evidence" value="ECO:0007669"/>
    <property type="project" value="InterPro"/>
</dbReference>
<dbReference type="InterPro" id="IPR006141">
    <property type="entry name" value="Intein_N"/>
</dbReference>
<evidence type="ECO:0000259" key="3">
    <source>
        <dbReference type="SMART" id="SM00306"/>
    </source>
</evidence>
<dbReference type="SUPFAM" id="SSF51294">
    <property type="entry name" value="Hedgehog/intein (Hint) domain"/>
    <property type="match status" value="1"/>
</dbReference>
<evidence type="ECO:0000259" key="2">
    <source>
        <dbReference type="SMART" id="SM00305"/>
    </source>
</evidence>
<dbReference type="PANTHER" id="PTHR46706">
    <property type="entry name" value="PROTEIN QUA-1-RELATED"/>
    <property type="match status" value="1"/>
</dbReference>
<dbReference type="AlphaFoldDB" id="A0A0N4XTS2"/>
<dbReference type="CDD" id="cd00081">
    <property type="entry name" value="Hint"/>
    <property type="match status" value="1"/>
</dbReference>
<dbReference type="SMART" id="SM00305">
    <property type="entry name" value="HintC"/>
    <property type="match status" value="1"/>
</dbReference>
<dbReference type="Proteomes" id="UP000271162">
    <property type="component" value="Unassembled WGS sequence"/>
</dbReference>
<accession>A0A0N4XTS2</accession>
<dbReference type="PANTHER" id="PTHR46706:SF12">
    <property type="entry name" value="PROTEIN QUA-1-RELATED"/>
    <property type="match status" value="1"/>
</dbReference>
<evidence type="ECO:0000313" key="5">
    <source>
        <dbReference type="Proteomes" id="UP000271162"/>
    </source>
</evidence>
<dbReference type="Pfam" id="PF01079">
    <property type="entry name" value="Hint"/>
    <property type="match status" value="1"/>
</dbReference>